<feature type="repeat" description="WD" evidence="3">
    <location>
        <begin position="344"/>
        <end position="385"/>
    </location>
</feature>
<feature type="repeat" description="WD" evidence="3">
    <location>
        <begin position="45"/>
        <end position="71"/>
    </location>
</feature>
<dbReference type="Proteomes" id="UP000016927">
    <property type="component" value="Unassembled WGS sequence"/>
</dbReference>
<dbReference type="GO" id="GO:0034388">
    <property type="term" value="C:Pwp2p-containing subcomplex of 90S preribosome"/>
    <property type="evidence" value="ECO:0007669"/>
    <property type="project" value="TreeGrafter"/>
</dbReference>
<dbReference type="SMART" id="SM00320">
    <property type="entry name" value="WD40"/>
    <property type="match status" value="3"/>
</dbReference>
<evidence type="ECO:0000256" key="1">
    <source>
        <dbReference type="ARBA" id="ARBA00022574"/>
    </source>
</evidence>
<dbReference type="OrthoDB" id="407922at2759"/>
<protein>
    <submittedName>
        <fullName evidence="4">U3 small nucleolar RNA-associated protein 12</fullName>
    </submittedName>
</protein>
<organism evidence="4 5">
    <name type="scientific">Nosema bombycis (strain CQ1 / CVCC 102059)</name>
    <name type="common">Microsporidian parasite</name>
    <name type="synonym">Pebrine of silkworm</name>
    <dbReference type="NCBI Taxonomy" id="578461"/>
    <lineage>
        <taxon>Eukaryota</taxon>
        <taxon>Fungi</taxon>
        <taxon>Fungi incertae sedis</taxon>
        <taxon>Microsporidia</taxon>
        <taxon>Nosematidae</taxon>
        <taxon>Nosema</taxon>
    </lineage>
</organism>
<dbReference type="GO" id="GO:0032040">
    <property type="term" value="C:small-subunit processome"/>
    <property type="evidence" value="ECO:0007669"/>
    <property type="project" value="TreeGrafter"/>
</dbReference>
<dbReference type="VEuPathDB" id="MicrosporidiaDB:NBO_389g0001"/>
<keyword evidence="5" id="KW-1185">Reference proteome</keyword>
<evidence type="ECO:0000256" key="3">
    <source>
        <dbReference type="PROSITE-ProRule" id="PRU00221"/>
    </source>
</evidence>
<dbReference type="AlphaFoldDB" id="R0MES0"/>
<reference evidence="4 5" key="1">
    <citation type="journal article" date="2013" name="BMC Genomics">
        <title>Comparative genomics of parasitic silkworm microsporidia reveal an association between genome expansion and host adaptation.</title>
        <authorList>
            <person name="Pan G."/>
            <person name="Xu J."/>
            <person name="Li T."/>
            <person name="Xia Q."/>
            <person name="Liu S.L."/>
            <person name="Zhang G."/>
            <person name="Li S."/>
            <person name="Li C."/>
            <person name="Liu H."/>
            <person name="Yang L."/>
            <person name="Liu T."/>
            <person name="Zhang X."/>
            <person name="Wu Z."/>
            <person name="Fan W."/>
            <person name="Dang X."/>
            <person name="Xiang H."/>
            <person name="Tao M."/>
            <person name="Li Y."/>
            <person name="Hu J."/>
            <person name="Li Z."/>
            <person name="Lin L."/>
            <person name="Luo J."/>
            <person name="Geng L."/>
            <person name="Wang L."/>
            <person name="Long M."/>
            <person name="Wan Y."/>
            <person name="He N."/>
            <person name="Zhang Z."/>
            <person name="Lu C."/>
            <person name="Keeling P.J."/>
            <person name="Wang J."/>
            <person name="Xiang Z."/>
            <person name="Zhou Z."/>
        </authorList>
    </citation>
    <scope>NUCLEOTIDE SEQUENCE [LARGE SCALE GENOMIC DNA]</scope>
    <source>
        <strain evidence="5">CQ1 / CVCC 102059</strain>
    </source>
</reference>
<dbReference type="PANTHER" id="PTHR19853">
    <property type="entry name" value="WD REPEAT CONTAINING PROTEIN 3 WDR3"/>
    <property type="match status" value="1"/>
</dbReference>
<dbReference type="InterPro" id="IPR011047">
    <property type="entry name" value="Quinoprotein_ADH-like_sf"/>
</dbReference>
<name>R0MES0_NOSB1</name>
<keyword evidence="1 3" id="KW-0853">WD repeat</keyword>
<evidence type="ECO:0000256" key="2">
    <source>
        <dbReference type="ARBA" id="ARBA00022737"/>
    </source>
</evidence>
<keyword evidence="2" id="KW-0677">Repeat</keyword>
<dbReference type="PROSITE" id="PS50294">
    <property type="entry name" value="WD_REPEATS_REGION"/>
    <property type="match status" value="1"/>
</dbReference>
<dbReference type="PANTHER" id="PTHR19853:SF0">
    <property type="entry name" value="WD REPEAT-CONTAINING PROTEIN 3"/>
    <property type="match status" value="1"/>
</dbReference>
<dbReference type="InterPro" id="IPR015943">
    <property type="entry name" value="WD40/YVTN_repeat-like_dom_sf"/>
</dbReference>
<dbReference type="PROSITE" id="PS50082">
    <property type="entry name" value="WD_REPEATS_2"/>
    <property type="match status" value="2"/>
</dbReference>
<dbReference type="InterPro" id="IPR001680">
    <property type="entry name" value="WD40_rpt"/>
</dbReference>
<dbReference type="HOGENOM" id="CLU_394919_0_0_1"/>
<dbReference type="SUPFAM" id="SSF50998">
    <property type="entry name" value="Quinoprotein alcohol dehydrogenase-like"/>
    <property type="match status" value="1"/>
</dbReference>
<dbReference type="OMA" id="CSYDIMK"/>
<dbReference type="GO" id="GO:0030490">
    <property type="term" value="P:maturation of SSU-rRNA"/>
    <property type="evidence" value="ECO:0007669"/>
    <property type="project" value="TreeGrafter"/>
</dbReference>
<proteinExistence type="predicted"/>
<gene>
    <name evidence="4" type="primary">UTP12</name>
    <name evidence="4" type="ORF">NBO_389g0001</name>
</gene>
<dbReference type="EMBL" id="KB909297">
    <property type="protein sequence ID" value="EOB12630.1"/>
    <property type="molecule type" value="Genomic_DNA"/>
</dbReference>
<evidence type="ECO:0000313" key="4">
    <source>
        <dbReference type="EMBL" id="EOB12630.1"/>
    </source>
</evidence>
<sequence length="603" mass="69968">MPAGIDSQILSVCADGSIILYDLVLEKIKNRYQGNTYCIDSCYSNGSLIVAGCSNNTLKIWDVDSEELKDTIVFDRRIRTIFLIDKYILIFFMDCDTLIIDYESKEKYSWVKFKKIRSVKINDNVLSVLTNKKLSRFEIDTKNKLKLVELENFKTESNIVDVDFYNETIIYITSDNSLIYKSKDNVHEICYHKQNILSVYSDANENICTFSCDKLMIWDLNENKLGLIASIKVDEGEASVFFRNYYVVGTKTSLTFYNLNTRDVVMTKEMNVTSIDAGENTLVVGSENKVIFFNEKLEVYDELESNDLVAHVKLNDEINLLLVSKLNSKVYVYELPTLDQKLILYGHSLPVKHIEISPDFKNVITTGADKVIKIWGLQFGECRKTIVNDTQNTTYINNELFMVGSDTIKYYKKFESIKEFKYHSNYVKLIGENLFSVYENSISVFKMDKYELNLDDSSEESDEEIIKTTNVVDTYNSDKFLELIEELETEKGIVTHNNTVERFYSFIDKINFNEIDSYLILLSPMNVYTILKTLPNYIDRNAIFISRILMSLVTQHKEIVTRDESFMDLVNKLTVKIAELRELIGENMVTLRMMNLETTEEYE</sequence>
<dbReference type="Gene3D" id="2.130.10.10">
    <property type="entry name" value="YVTN repeat-like/Quinoprotein amine dehydrogenase"/>
    <property type="match status" value="2"/>
</dbReference>
<dbReference type="GO" id="GO:0030515">
    <property type="term" value="F:snoRNA binding"/>
    <property type="evidence" value="ECO:0007669"/>
    <property type="project" value="TreeGrafter"/>
</dbReference>
<dbReference type="STRING" id="578461.R0MES0"/>
<accession>R0MES0</accession>
<evidence type="ECO:0000313" key="5">
    <source>
        <dbReference type="Proteomes" id="UP000016927"/>
    </source>
</evidence>
<dbReference type="InterPro" id="IPR051570">
    <property type="entry name" value="TBC1_cilium_biogenesis"/>
</dbReference>
<dbReference type="Pfam" id="PF00400">
    <property type="entry name" value="WD40"/>
    <property type="match status" value="2"/>
</dbReference>